<keyword evidence="3" id="KW-1185">Reference proteome</keyword>
<reference evidence="2" key="1">
    <citation type="submission" date="2023-08" db="EMBL/GenBank/DDBJ databases">
        <authorList>
            <person name="Audoor S."/>
            <person name="Bilcke G."/>
        </authorList>
    </citation>
    <scope>NUCLEOTIDE SEQUENCE</scope>
</reference>
<sequence length="92" mass="9921">MAMNAPPSIMQPHDPNDDPFGDLAPVDPNAPKLELPTEFGSGLKNVKEAAIAGEDAEDATEATHDESEDDDNKEEEPSTDEDKNEEDKAAEE</sequence>
<organism evidence="2 3">
    <name type="scientific">Cylindrotheca closterium</name>
    <dbReference type="NCBI Taxonomy" id="2856"/>
    <lineage>
        <taxon>Eukaryota</taxon>
        <taxon>Sar</taxon>
        <taxon>Stramenopiles</taxon>
        <taxon>Ochrophyta</taxon>
        <taxon>Bacillariophyta</taxon>
        <taxon>Bacillariophyceae</taxon>
        <taxon>Bacillariophycidae</taxon>
        <taxon>Bacillariales</taxon>
        <taxon>Bacillariaceae</taxon>
        <taxon>Cylindrotheca</taxon>
    </lineage>
</organism>
<name>A0AAD2JJA0_9STRA</name>
<proteinExistence type="predicted"/>
<evidence type="ECO:0000256" key="1">
    <source>
        <dbReference type="SAM" id="MobiDB-lite"/>
    </source>
</evidence>
<evidence type="ECO:0000313" key="3">
    <source>
        <dbReference type="Proteomes" id="UP001295423"/>
    </source>
</evidence>
<protein>
    <submittedName>
        <fullName evidence="2">Uncharacterized protein</fullName>
    </submittedName>
</protein>
<dbReference type="AlphaFoldDB" id="A0AAD2JJA0"/>
<feature type="region of interest" description="Disordered" evidence="1">
    <location>
        <begin position="1"/>
        <end position="92"/>
    </location>
</feature>
<dbReference type="EMBL" id="CAKOGP040001870">
    <property type="protein sequence ID" value="CAJ1954786.1"/>
    <property type="molecule type" value="Genomic_DNA"/>
</dbReference>
<accession>A0AAD2JJA0</accession>
<evidence type="ECO:0000313" key="2">
    <source>
        <dbReference type="EMBL" id="CAJ1954786.1"/>
    </source>
</evidence>
<feature type="compositionally biased region" description="Acidic residues" evidence="1">
    <location>
        <begin position="54"/>
        <end position="84"/>
    </location>
</feature>
<gene>
    <name evidence="2" type="ORF">CYCCA115_LOCUS15378</name>
</gene>
<dbReference type="Proteomes" id="UP001295423">
    <property type="component" value="Unassembled WGS sequence"/>
</dbReference>
<comment type="caution">
    <text evidence="2">The sequence shown here is derived from an EMBL/GenBank/DDBJ whole genome shotgun (WGS) entry which is preliminary data.</text>
</comment>